<evidence type="ECO:0008006" key="3">
    <source>
        <dbReference type="Google" id="ProtNLM"/>
    </source>
</evidence>
<dbReference type="Gene3D" id="1.10.510.10">
    <property type="entry name" value="Transferase(Phosphotransferase) domain 1"/>
    <property type="match status" value="1"/>
</dbReference>
<comment type="caution">
    <text evidence="1">The sequence shown here is derived from an EMBL/GenBank/DDBJ whole genome shotgun (WGS) entry which is preliminary data.</text>
</comment>
<sequence>MQKCWHNNPDERPNSATIVKTIEEWLNNISENDDSVWHKADKDRKNRGAKVSSSHPQAVFKSRLLPTVTNESYIQITSDKLNNFSSKTSNNSCDELIIINN</sequence>
<dbReference type="EMBL" id="QKYT01000963">
    <property type="protein sequence ID" value="RIA80461.1"/>
    <property type="molecule type" value="Genomic_DNA"/>
</dbReference>
<proteinExistence type="predicted"/>
<keyword evidence="2" id="KW-1185">Reference proteome</keyword>
<gene>
    <name evidence="1" type="ORF">C1645_792510</name>
</gene>
<evidence type="ECO:0000313" key="2">
    <source>
        <dbReference type="Proteomes" id="UP000265703"/>
    </source>
</evidence>
<reference evidence="1 2" key="1">
    <citation type="submission" date="2018-06" db="EMBL/GenBank/DDBJ databases">
        <title>Comparative genomics reveals the genomic features of Rhizophagus irregularis, R. cerebriforme, R. diaphanum and Gigaspora rosea, and their symbiotic lifestyle signature.</title>
        <authorList>
            <person name="Morin E."/>
            <person name="San Clemente H."/>
            <person name="Chen E.C.H."/>
            <person name="De La Providencia I."/>
            <person name="Hainaut M."/>
            <person name="Kuo A."/>
            <person name="Kohler A."/>
            <person name="Murat C."/>
            <person name="Tang N."/>
            <person name="Roy S."/>
            <person name="Loubradou J."/>
            <person name="Henrissat B."/>
            <person name="Grigoriev I.V."/>
            <person name="Corradi N."/>
            <person name="Roux C."/>
            <person name="Martin F.M."/>
        </authorList>
    </citation>
    <scope>NUCLEOTIDE SEQUENCE [LARGE SCALE GENOMIC DNA]</scope>
    <source>
        <strain evidence="1 2">DAOM 227022</strain>
    </source>
</reference>
<dbReference type="STRING" id="658196.A0A397SCK8"/>
<evidence type="ECO:0000313" key="1">
    <source>
        <dbReference type="EMBL" id="RIA80461.1"/>
    </source>
</evidence>
<dbReference type="OrthoDB" id="2307022at2759"/>
<protein>
    <recommendedName>
        <fullName evidence="3">Serine-threonine/tyrosine-protein kinase catalytic domain-containing protein</fullName>
    </recommendedName>
</protein>
<accession>A0A397SCK8</accession>
<dbReference type="Proteomes" id="UP000265703">
    <property type="component" value="Unassembled WGS sequence"/>
</dbReference>
<dbReference type="AlphaFoldDB" id="A0A397SCK8"/>
<organism evidence="1 2">
    <name type="scientific">Glomus cerebriforme</name>
    <dbReference type="NCBI Taxonomy" id="658196"/>
    <lineage>
        <taxon>Eukaryota</taxon>
        <taxon>Fungi</taxon>
        <taxon>Fungi incertae sedis</taxon>
        <taxon>Mucoromycota</taxon>
        <taxon>Glomeromycotina</taxon>
        <taxon>Glomeromycetes</taxon>
        <taxon>Glomerales</taxon>
        <taxon>Glomeraceae</taxon>
        <taxon>Glomus</taxon>
    </lineage>
</organism>
<name>A0A397SCK8_9GLOM</name>